<dbReference type="Proteomes" id="UP000591131">
    <property type="component" value="Unassembled WGS sequence"/>
</dbReference>
<evidence type="ECO:0000313" key="7">
    <source>
        <dbReference type="EMBL" id="KAF4648484.1"/>
    </source>
</evidence>
<dbReference type="InterPro" id="IPR046931">
    <property type="entry name" value="HTH_61"/>
</dbReference>
<dbReference type="SMART" id="SM00490">
    <property type="entry name" value="HELICc"/>
    <property type="match status" value="1"/>
</dbReference>
<keyword evidence="4" id="KW-0067">ATP-binding</keyword>
<dbReference type="SUPFAM" id="SSF52540">
    <property type="entry name" value="P-loop containing nucleoside triphosphate hydrolases"/>
    <property type="match status" value="1"/>
</dbReference>
<feature type="non-terminal residue" evidence="7">
    <location>
        <position position="1"/>
    </location>
</feature>
<dbReference type="OrthoDB" id="2320933at2759"/>
<dbReference type="GO" id="GO:0016787">
    <property type="term" value="F:hydrolase activity"/>
    <property type="evidence" value="ECO:0007669"/>
    <property type="project" value="UniProtKB-KW"/>
</dbReference>
<reference evidence="7 8" key="1">
    <citation type="submission" date="2020-04" db="EMBL/GenBank/DDBJ databases">
        <title>Perkinsus chesapeaki whole genome sequence.</title>
        <authorList>
            <person name="Bogema D.R."/>
        </authorList>
    </citation>
    <scope>NUCLEOTIDE SEQUENCE [LARGE SCALE GENOMIC DNA]</scope>
    <source>
        <strain evidence="7">ATCC PRA-425</strain>
    </source>
</reference>
<dbReference type="InterPro" id="IPR027417">
    <property type="entry name" value="P-loop_NTPase"/>
</dbReference>
<name>A0A7J6KNH6_PERCH</name>
<dbReference type="PANTHER" id="PTHR47961:SF6">
    <property type="entry name" value="DNA-DIRECTED DNA POLYMERASE"/>
    <property type="match status" value="1"/>
</dbReference>
<dbReference type="EMBL" id="JAAPAO010001964">
    <property type="protein sequence ID" value="KAF4648484.1"/>
    <property type="molecule type" value="Genomic_DNA"/>
</dbReference>
<protein>
    <recommendedName>
        <fullName evidence="6">Helicase C-terminal domain-containing protein</fullName>
    </recommendedName>
</protein>
<proteinExistence type="predicted"/>
<dbReference type="AlphaFoldDB" id="A0A7J6KNH6"/>
<sequence>RGYLLEVLVAKIRYFAPSCQIVGMSATLPNVSEVAAWLDANLYITDFRPVPLHEFVVCKRTVYTCDRESRAIRKLEDTDHLMPGTDTDAFMMAVWEAVSLGNSVLVFCPSKLKCEVACNLLTKSLPWHSAPAPTEEVRHHRLQLRSELELCSCNTGAGLDRNLADGILVGVAFHHSGLTTEERDIVERGYRSGAITCLTCTSTLAAGVNLPAQRVVFRTPFIATEFLDTTRYRQMAGRAGRSGQSNASGESYVICSSEAERKRVISMAMDALPPLKSALGQNCVGLQRLLLEVMATAGQMRDDQIMRLARSTFLDRQLYEPGDKKKRRASVAEDFPAVHAGMKYLLSTAMVHFNRDLQVYVATPLGRAVCASGLSCEAGLSLWQELKRLCQDTGLCLKGDLHLVYLSTPVEASVAETMIDWNVYASLIERDLSESELKSLD</sequence>
<dbReference type="GO" id="GO:0043138">
    <property type="term" value="F:3'-5' DNA helicase activity"/>
    <property type="evidence" value="ECO:0007669"/>
    <property type="project" value="UniProtKB-EC"/>
</dbReference>
<dbReference type="Pfam" id="PF20470">
    <property type="entry name" value="HTH_61"/>
    <property type="match status" value="1"/>
</dbReference>
<keyword evidence="3" id="KW-0347">Helicase</keyword>
<dbReference type="PANTHER" id="PTHR47961">
    <property type="entry name" value="DNA POLYMERASE THETA, PUTATIVE (AFU_ORTHOLOGUE AFUA_1G05260)-RELATED"/>
    <property type="match status" value="1"/>
</dbReference>
<dbReference type="GO" id="GO:0005524">
    <property type="term" value="F:ATP binding"/>
    <property type="evidence" value="ECO:0007669"/>
    <property type="project" value="UniProtKB-KW"/>
</dbReference>
<accession>A0A7J6KNH6</accession>
<dbReference type="CDD" id="cd18795">
    <property type="entry name" value="SF2_C_Ski2"/>
    <property type="match status" value="1"/>
</dbReference>
<evidence type="ECO:0000256" key="3">
    <source>
        <dbReference type="ARBA" id="ARBA00022806"/>
    </source>
</evidence>
<feature type="non-terminal residue" evidence="7">
    <location>
        <position position="441"/>
    </location>
</feature>
<dbReference type="Pfam" id="PF00271">
    <property type="entry name" value="Helicase_C"/>
    <property type="match status" value="1"/>
</dbReference>
<evidence type="ECO:0000256" key="5">
    <source>
        <dbReference type="ARBA" id="ARBA00048988"/>
    </source>
</evidence>
<dbReference type="Gene3D" id="3.40.50.300">
    <property type="entry name" value="P-loop containing nucleotide triphosphate hydrolases"/>
    <property type="match status" value="2"/>
</dbReference>
<evidence type="ECO:0000313" key="8">
    <source>
        <dbReference type="Proteomes" id="UP000591131"/>
    </source>
</evidence>
<keyword evidence="2" id="KW-0378">Hydrolase</keyword>
<comment type="catalytic activity">
    <reaction evidence="5">
        <text>ATP + H2O = ADP + phosphate + H(+)</text>
        <dbReference type="Rhea" id="RHEA:13065"/>
        <dbReference type="ChEBI" id="CHEBI:15377"/>
        <dbReference type="ChEBI" id="CHEBI:15378"/>
        <dbReference type="ChEBI" id="CHEBI:30616"/>
        <dbReference type="ChEBI" id="CHEBI:43474"/>
        <dbReference type="ChEBI" id="CHEBI:456216"/>
        <dbReference type="EC" id="5.6.2.4"/>
    </reaction>
</comment>
<keyword evidence="1" id="KW-0547">Nucleotide-binding</keyword>
<feature type="domain" description="Helicase C-terminal" evidence="6">
    <location>
        <begin position="86"/>
        <end position="291"/>
    </location>
</feature>
<dbReference type="PROSITE" id="PS51194">
    <property type="entry name" value="HELICASE_CTER"/>
    <property type="match status" value="1"/>
</dbReference>
<organism evidence="7 8">
    <name type="scientific">Perkinsus chesapeaki</name>
    <name type="common">Clam parasite</name>
    <name type="synonym">Perkinsus andrewsi</name>
    <dbReference type="NCBI Taxonomy" id="330153"/>
    <lineage>
        <taxon>Eukaryota</taxon>
        <taxon>Sar</taxon>
        <taxon>Alveolata</taxon>
        <taxon>Perkinsozoa</taxon>
        <taxon>Perkinsea</taxon>
        <taxon>Perkinsida</taxon>
        <taxon>Perkinsidae</taxon>
        <taxon>Perkinsus</taxon>
    </lineage>
</organism>
<dbReference type="Pfam" id="PF21099">
    <property type="entry name" value="POLQ_helical"/>
    <property type="match status" value="1"/>
</dbReference>
<gene>
    <name evidence="7" type="ORF">FOL47_003162</name>
</gene>
<keyword evidence="8" id="KW-1185">Reference proteome</keyword>
<evidence type="ECO:0000259" key="6">
    <source>
        <dbReference type="PROSITE" id="PS51194"/>
    </source>
</evidence>
<evidence type="ECO:0000256" key="1">
    <source>
        <dbReference type="ARBA" id="ARBA00022741"/>
    </source>
</evidence>
<dbReference type="InterPro" id="IPR050474">
    <property type="entry name" value="Hel308_SKI2-like"/>
</dbReference>
<dbReference type="InterPro" id="IPR048960">
    <property type="entry name" value="POLQ-like_helical"/>
</dbReference>
<evidence type="ECO:0000256" key="4">
    <source>
        <dbReference type="ARBA" id="ARBA00022840"/>
    </source>
</evidence>
<evidence type="ECO:0000256" key="2">
    <source>
        <dbReference type="ARBA" id="ARBA00022801"/>
    </source>
</evidence>
<dbReference type="InterPro" id="IPR001650">
    <property type="entry name" value="Helicase_C-like"/>
</dbReference>
<comment type="caution">
    <text evidence="7">The sequence shown here is derived from an EMBL/GenBank/DDBJ whole genome shotgun (WGS) entry which is preliminary data.</text>
</comment>